<dbReference type="AlphaFoldDB" id="A0A3G6IWC3"/>
<keyword evidence="2" id="KW-1185">Reference proteome</keyword>
<name>A0A3G6IWC3_9CORY</name>
<dbReference type="RefSeq" id="WP_342767993.1">
    <property type="nucleotide sequence ID" value="NZ_CP033898.1"/>
</dbReference>
<sequence>MYMAPVGGRHTKYVVLDTAQLSCCDHHRRGERELLTLNADLGEGIGRHSFGNDAALMQLIDVANVACGFHAGDPAEMERTVHLAKEHAVAVGAHPGLPDLAGFGRRAMNLDPADVRRLITYQTGALKAFLDAADLPLNHIKPHGALYGMLARDAKLMEAAAAVCKTFEVPFFGLAGTAHEQVCEAEGVGFVPELYVDLDYDNEGNLLIRPQPEEKTPEQVAQRLNQALEQSTIAAEDGTAVPVRFSSVCIHSDGGHSVQIAQRCREVLDAYGKERA</sequence>
<dbReference type="SUPFAM" id="SSF88713">
    <property type="entry name" value="Glycoside hydrolase/deacetylase"/>
    <property type="match status" value="1"/>
</dbReference>
<dbReference type="Proteomes" id="UP000271426">
    <property type="component" value="Chromosome"/>
</dbReference>
<evidence type="ECO:0000313" key="2">
    <source>
        <dbReference type="Proteomes" id="UP000271426"/>
    </source>
</evidence>
<accession>A0A3G6IWC3</accession>
<dbReference type="Pfam" id="PF03746">
    <property type="entry name" value="LamB_YcsF"/>
    <property type="match status" value="1"/>
</dbReference>
<organism evidence="1 2">
    <name type="scientific">Corynebacterium pseudopelargi</name>
    <dbReference type="NCBI Taxonomy" id="2080757"/>
    <lineage>
        <taxon>Bacteria</taxon>
        <taxon>Bacillati</taxon>
        <taxon>Actinomycetota</taxon>
        <taxon>Actinomycetes</taxon>
        <taxon>Mycobacteriales</taxon>
        <taxon>Corynebacteriaceae</taxon>
        <taxon>Corynebacterium</taxon>
    </lineage>
</organism>
<reference evidence="1 2" key="1">
    <citation type="submission" date="2018-11" db="EMBL/GenBank/DDBJ databases">
        <authorList>
            <person name="Kleinhagauer T."/>
            <person name="Glaeser S.P."/>
            <person name="Spergser J."/>
            <person name="Ruckert C."/>
            <person name="Kaempfer P."/>
            <person name="Busse H.-J."/>
        </authorList>
    </citation>
    <scope>NUCLEOTIDE SEQUENCE [LARGE SCALE GENOMIC DNA]</scope>
    <source>
        <strain evidence="1 2">812CH</strain>
    </source>
</reference>
<evidence type="ECO:0000313" key="1">
    <source>
        <dbReference type="EMBL" id="AZA10002.1"/>
    </source>
</evidence>
<dbReference type="InterPro" id="IPR005501">
    <property type="entry name" value="LamB/YcsF/PxpA-like"/>
</dbReference>
<dbReference type="EMBL" id="CP033898">
    <property type="protein sequence ID" value="AZA10002.1"/>
    <property type="molecule type" value="Genomic_DNA"/>
</dbReference>
<gene>
    <name evidence="1" type="ORF">CPPEL_09495</name>
</gene>
<dbReference type="InterPro" id="IPR011330">
    <property type="entry name" value="Glyco_hydro/deAcase_b/a-brl"/>
</dbReference>
<dbReference type="PANTHER" id="PTHR30292">
    <property type="entry name" value="UNCHARACTERIZED PROTEIN YBGL-RELATED"/>
    <property type="match status" value="1"/>
</dbReference>
<dbReference type="GO" id="GO:0005975">
    <property type="term" value="P:carbohydrate metabolic process"/>
    <property type="evidence" value="ECO:0007669"/>
    <property type="project" value="InterPro"/>
</dbReference>
<dbReference type="PANTHER" id="PTHR30292:SF0">
    <property type="entry name" value="5-OXOPROLINASE SUBUNIT A"/>
    <property type="match status" value="1"/>
</dbReference>
<protein>
    <submittedName>
        <fullName evidence="1">LamB/YcsF family protein</fullName>
    </submittedName>
</protein>
<dbReference type="NCBIfam" id="NF003816">
    <property type="entry name" value="PRK05406.1-5"/>
    <property type="match status" value="1"/>
</dbReference>
<dbReference type="Gene3D" id="3.20.20.370">
    <property type="entry name" value="Glycoside hydrolase/deacetylase"/>
    <property type="match status" value="1"/>
</dbReference>
<dbReference type="KEGG" id="cpso:CPPEL_09495"/>
<proteinExistence type="predicted"/>
<dbReference type="NCBIfam" id="NF003814">
    <property type="entry name" value="PRK05406.1-3"/>
    <property type="match status" value="1"/>
</dbReference>